<sequence>MLHVEGGLVARVLVDELSRLQKNAAVPRASEYGSRKREPGGVG</sequence>
<gene>
    <name evidence="1" type="ORF">AVDCRST_MAG02-3461</name>
</gene>
<dbReference type="EMBL" id="CADCVH010000101">
    <property type="protein sequence ID" value="CAA9468835.1"/>
    <property type="molecule type" value="Genomic_DNA"/>
</dbReference>
<proteinExistence type="predicted"/>
<reference evidence="1" key="1">
    <citation type="submission" date="2020-02" db="EMBL/GenBank/DDBJ databases">
        <authorList>
            <person name="Meier V. D."/>
        </authorList>
    </citation>
    <scope>NUCLEOTIDE SEQUENCE</scope>
    <source>
        <strain evidence="1">AVDCRST_MAG02</strain>
    </source>
</reference>
<evidence type="ECO:0000313" key="1">
    <source>
        <dbReference type="EMBL" id="CAA9468835.1"/>
    </source>
</evidence>
<protein>
    <submittedName>
        <fullName evidence="1">Uncharacterized protein</fullName>
    </submittedName>
</protein>
<dbReference type="AlphaFoldDB" id="A0A6J4RHA3"/>
<organism evidence="1">
    <name type="scientific">uncultured Rubrobacteraceae bacterium</name>
    <dbReference type="NCBI Taxonomy" id="349277"/>
    <lineage>
        <taxon>Bacteria</taxon>
        <taxon>Bacillati</taxon>
        <taxon>Actinomycetota</taxon>
        <taxon>Rubrobacteria</taxon>
        <taxon>Rubrobacterales</taxon>
        <taxon>Rubrobacteraceae</taxon>
        <taxon>environmental samples</taxon>
    </lineage>
</organism>
<name>A0A6J4RHA3_9ACTN</name>
<accession>A0A6J4RHA3</accession>